<dbReference type="EMBL" id="CP095071">
    <property type="protein sequence ID" value="UOQ85754.1"/>
    <property type="molecule type" value="Genomic_DNA"/>
</dbReference>
<dbReference type="SUPFAM" id="SSF53335">
    <property type="entry name" value="S-adenosyl-L-methionine-dependent methyltransferases"/>
    <property type="match status" value="1"/>
</dbReference>
<dbReference type="GO" id="GO:0032259">
    <property type="term" value="P:methylation"/>
    <property type="evidence" value="ECO:0007669"/>
    <property type="project" value="UniProtKB-KW"/>
</dbReference>
<keyword evidence="2" id="KW-1185">Reference proteome</keyword>
<evidence type="ECO:0000313" key="1">
    <source>
        <dbReference type="EMBL" id="UOQ85754.1"/>
    </source>
</evidence>
<reference evidence="1 2" key="1">
    <citation type="submission" date="2022-04" db="EMBL/GenBank/DDBJ databases">
        <title>Gracilibacillus sp. isolated from saltern.</title>
        <authorList>
            <person name="Won M."/>
            <person name="Lee C.-M."/>
            <person name="Woen H.-Y."/>
            <person name="Kwon S.-W."/>
        </authorList>
    </citation>
    <scope>NUCLEOTIDE SEQUENCE [LARGE SCALE GENOMIC DNA]</scope>
    <source>
        <strain evidence="1 2">SSPM10-3</strain>
    </source>
</reference>
<evidence type="ECO:0000313" key="2">
    <source>
        <dbReference type="Proteomes" id="UP000831537"/>
    </source>
</evidence>
<dbReference type="Gene3D" id="3.40.50.150">
    <property type="entry name" value="Vaccinia Virus protein VP39"/>
    <property type="match status" value="1"/>
</dbReference>
<dbReference type="Proteomes" id="UP000831537">
    <property type="component" value="Chromosome"/>
</dbReference>
<dbReference type="GO" id="GO:0008168">
    <property type="term" value="F:methyltransferase activity"/>
    <property type="evidence" value="ECO:0007669"/>
    <property type="project" value="UniProtKB-KW"/>
</dbReference>
<gene>
    <name evidence="1" type="ORF">MUN87_02265</name>
</gene>
<proteinExistence type="predicted"/>
<keyword evidence="1" id="KW-0808">Transferase</keyword>
<dbReference type="RefSeq" id="WP_244745952.1">
    <property type="nucleotide sequence ID" value="NZ_CP095071.1"/>
</dbReference>
<name>A0ABY4GNE2_9BACI</name>
<accession>A0ABY4GNE2</accession>
<organism evidence="1 2">
    <name type="scientific">Gracilibacillus salinarum</name>
    <dbReference type="NCBI Taxonomy" id="2932255"/>
    <lineage>
        <taxon>Bacteria</taxon>
        <taxon>Bacillati</taxon>
        <taxon>Bacillota</taxon>
        <taxon>Bacilli</taxon>
        <taxon>Bacillales</taxon>
        <taxon>Bacillaceae</taxon>
        <taxon>Gracilibacillus</taxon>
    </lineage>
</organism>
<dbReference type="InterPro" id="IPR029063">
    <property type="entry name" value="SAM-dependent_MTases_sf"/>
</dbReference>
<protein>
    <submittedName>
        <fullName evidence="1">Class I SAM-dependent methyltransferase</fullName>
    </submittedName>
</protein>
<sequence length="108" mass="12041">MQLIDSLTSAIEKLQYYSHTFEVEELIEPVRSDIGNYTIKKNEFDLIIAVSSLEHLASEDLLVTVLQDMAAGTKVNGINCIIANTEVEEILMETGEKLDPLIEINLST</sequence>
<keyword evidence="1" id="KW-0489">Methyltransferase</keyword>